<dbReference type="Pfam" id="PF00995">
    <property type="entry name" value="Sec1"/>
    <property type="match status" value="1"/>
</dbReference>
<evidence type="ECO:0000313" key="3">
    <source>
        <dbReference type="Proteomes" id="UP001516464"/>
    </source>
</evidence>
<proteinExistence type="inferred from homology"/>
<protein>
    <submittedName>
        <fullName evidence="2">Vacuolar protein sorting-associated protein 45</fullName>
    </submittedName>
</protein>
<reference evidence="2 3" key="1">
    <citation type="submission" date="2019-01" db="EMBL/GenBank/DDBJ databases">
        <title>Genomes sequencing and comparative genomics of infectious freshwater microsporidia, Cucumispora dikerogammari and Thelohania contejeani.</title>
        <authorList>
            <person name="Cormier A."/>
            <person name="Giraud I."/>
            <person name="Wattier R."/>
            <person name="Teixeira M."/>
            <person name="Grandjean F."/>
            <person name="Rigaud T."/>
            <person name="Cordaux R."/>
        </authorList>
    </citation>
    <scope>NUCLEOTIDE SEQUENCE [LARGE SCALE GENOMIC DNA]</scope>
    <source>
        <strain evidence="2">T1</strain>
        <tissue evidence="2">Spores</tissue>
    </source>
</reference>
<dbReference type="PANTHER" id="PTHR11679">
    <property type="entry name" value="VESICLE PROTEIN SORTING-ASSOCIATED"/>
    <property type="match status" value="1"/>
</dbReference>
<evidence type="ECO:0000256" key="1">
    <source>
        <dbReference type="ARBA" id="ARBA00009884"/>
    </source>
</evidence>
<evidence type="ECO:0000313" key="2">
    <source>
        <dbReference type="EMBL" id="KAF7683307.1"/>
    </source>
</evidence>
<comment type="caution">
    <text evidence="2">The sequence shown here is derived from an EMBL/GenBank/DDBJ whole genome shotgun (WGS) entry which is preliminary data.</text>
</comment>
<sequence>MEIYNDILNGILSKGEGLKVLLLDDESKQIISNMLSHSKLLDNDFFLFEMIKNKKRKKMSNISCVVIIRPTSIKELIEEISDPYYDEYIVLSTNYLSEDVISDMAKADVYCVVKEIYEIYIDVYRLDDGLFSVSSGVDENRIIDGIFSFFHSMNTAPMIKVMTGSDSLQNIGEMLSKRLKNINFDQNSELIMIDRRFDMLTPLVYEWRYQAMAYEYLNYTNGIIKIQDKPFSVIDDEFFRAHRFKDINSVTESLTKTIKQLEKMQSQITSHDKKEIPNESIEAHIRIHKAIINECIKNKELSEIEMSIISGNNHHQLGFILKDTSIEYQKRLKLLLIYLIRNSLIEIPLEIKKELHPKCVTEYRKSVQKFFTKYNPGKQTKYNSVINTKVDIKLGYKPAIASIVKDVLINRKRHLKFFKMINNQIPERKNLQDSKKIVFYFHGGMTLSEYRVINEYINQEKNVYVLCDFIVGYKDILKAIE</sequence>
<name>A0ABQ7HYP4_9MICR</name>
<dbReference type="InterPro" id="IPR043154">
    <property type="entry name" value="Sec-1-like_dom1"/>
</dbReference>
<dbReference type="InterPro" id="IPR027482">
    <property type="entry name" value="Sec1-like_dom2"/>
</dbReference>
<dbReference type="Proteomes" id="UP001516464">
    <property type="component" value="Unassembled WGS sequence"/>
</dbReference>
<comment type="similarity">
    <text evidence="1">Belongs to the STXBP/unc-18/SEC1 family.</text>
</comment>
<dbReference type="Gene3D" id="1.25.40.60">
    <property type="match status" value="1"/>
</dbReference>
<dbReference type="SUPFAM" id="SSF56815">
    <property type="entry name" value="Sec1/munc18-like (SM) proteins"/>
    <property type="match status" value="1"/>
</dbReference>
<dbReference type="Gene3D" id="3.40.50.2060">
    <property type="match status" value="1"/>
</dbReference>
<dbReference type="InterPro" id="IPR043127">
    <property type="entry name" value="Sec-1-like_dom3a"/>
</dbReference>
<dbReference type="InterPro" id="IPR001619">
    <property type="entry name" value="Sec1-like"/>
</dbReference>
<gene>
    <name evidence="2" type="primary">vps45</name>
    <name evidence="2" type="ORF">TCON_1480</name>
</gene>
<dbReference type="PIRSF" id="PIRSF005715">
    <property type="entry name" value="VPS45_Sec1"/>
    <property type="match status" value="1"/>
</dbReference>
<organism evidence="2 3">
    <name type="scientific">Astathelohania contejeani</name>
    <dbReference type="NCBI Taxonomy" id="164912"/>
    <lineage>
        <taxon>Eukaryota</taxon>
        <taxon>Fungi</taxon>
        <taxon>Fungi incertae sedis</taxon>
        <taxon>Microsporidia</taxon>
        <taxon>Astathelohaniidae</taxon>
        <taxon>Astathelohania</taxon>
    </lineage>
</organism>
<keyword evidence="3" id="KW-1185">Reference proteome</keyword>
<dbReference type="EMBL" id="SBIQ01000101">
    <property type="protein sequence ID" value="KAF7683307.1"/>
    <property type="molecule type" value="Genomic_DNA"/>
</dbReference>
<dbReference type="InterPro" id="IPR036045">
    <property type="entry name" value="Sec1-like_sf"/>
</dbReference>
<accession>A0ABQ7HYP4</accession>
<dbReference type="Gene3D" id="3.40.50.1910">
    <property type="match status" value="1"/>
</dbReference>
<dbReference type="Gene3D" id="3.90.830.10">
    <property type="entry name" value="Syntaxin Binding Protein 1, Chain A, domain 2"/>
    <property type="match status" value="1"/>
</dbReference>